<evidence type="ECO:0000256" key="5">
    <source>
        <dbReference type="ARBA" id="ARBA00022801"/>
    </source>
</evidence>
<evidence type="ECO:0000256" key="2">
    <source>
        <dbReference type="ARBA" id="ARBA00004991"/>
    </source>
</evidence>
<comment type="catalytic activity">
    <reaction evidence="7">
        <text>a sphingomyelin + H2O = phosphocholine + an N-acylsphing-4-enine + H(+)</text>
        <dbReference type="Rhea" id="RHEA:19253"/>
        <dbReference type="ChEBI" id="CHEBI:15377"/>
        <dbReference type="ChEBI" id="CHEBI:15378"/>
        <dbReference type="ChEBI" id="CHEBI:17636"/>
        <dbReference type="ChEBI" id="CHEBI:52639"/>
        <dbReference type="ChEBI" id="CHEBI:295975"/>
        <dbReference type="EC" id="3.1.4.12"/>
    </reaction>
    <physiologicalReaction direction="left-to-right" evidence="7">
        <dbReference type="Rhea" id="RHEA:19254"/>
    </physiologicalReaction>
</comment>
<dbReference type="GO" id="GO:0005576">
    <property type="term" value="C:extracellular region"/>
    <property type="evidence" value="ECO:0007669"/>
    <property type="project" value="InterPro"/>
</dbReference>
<dbReference type="GO" id="GO:0006684">
    <property type="term" value="P:sphingomyelin metabolic process"/>
    <property type="evidence" value="ECO:0007669"/>
    <property type="project" value="TreeGrafter"/>
</dbReference>
<evidence type="ECO:0000313" key="12">
    <source>
        <dbReference type="EMBL" id="KAF3691848.1"/>
    </source>
</evidence>
<comment type="catalytic activity">
    <reaction evidence="8">
        <text>N-(hexadecanoyl)-sphing-4-enine-1-phosphocholine + H2O = N-hexadecanoylsphing-4-enine + phosphocholine + H(+)</text>
        <dbReference type="Rhea" id="RHEA:45644"/>
        <dbReference type="ChEBI" id="CHEBI:15377"/>
        <dbReference type="ChEBI" id="CHEBI:15378"/>
        <dbReference type="ChEBI" id="CHEBI:72959"/>
        <dbReference type="ChEBI" id="CHEBI:78646"/>
        <dbReference type="ChEBI" id="CHEBI:295975"/>
    </reaction>
    <physiologicalReaction direction="left-to-right" evidence="8">
        <dbReference type="Rhea" id="RHEA:45645"/>
    </physiologicalReaction>
</comment>
<organism evidence="12 13">
    <name type="scientific">Channa argus</name>
    <name type="common">Northern snakehead</name>
    <name type="synonym">Ophicephalus argus</name>
    <dbReference type="NCBI Taxonomy" id="215402"/>
    <lineage>
        <taxon>Eukaryota</taxon>
        <taxon>Metazoa</taxon>
        <taxon>Chordata</taxon>
        <taxon>Craniata</taxon>
        <taxon>Vertebrata</taxon>
        <taxon>Euteleostomi</taxon>
        <taxon>Actinopterygii</taxon>
        <taxon>Neopterygii</taxon>
        <taxon>Teleostei</taxon>
        <taxon>Neoteleostei</taxon>
        <taxon>Acanthomorphata</taxon>
        <taxon>Anabantaria</taxon>
        <taxon>Anabantiformes</taxon>
        <taxon>Channoidei</taxon>
        <taxon>Channidae</taxon>
        <taxon>Channa</taxon>
    </lineage>
</organism>
<dbReference type="InterPro" id="IPR017766">
    <property type="entry name" value="Sphingomyelinase/PLipase_C"/>
</dbReference>
<comment type="similarity">
    <text evidence="3">Belongs to the neutral sphingomyelinase family.</text>
</comment>
<evidence type="ECO:0000259" key="11">
    <source>
        <dbReference type="Pfam" id="PF03372"/>
    </source>
</evidence>
<keyword evidence="6" id="KW-0443">Lipid metabolism</keyword>
<keyword evidence="6" id="KW-0746">Sphingolipid metabolism</keyword>
<feature type="region of interest" description="Disordered" evidence="9">
    <location>
        <begin position="230"/>
        <end position="262"/>
    </location>
</feature>
<evidence type="ECO:0000256" key="4">
    <source>
        <dbReference type="ARBA" id="ARBA00012369"/>
    </source>
</evidence>
<feature type="compositionally biased region" description="Polar residues" evidence="9">
    <location>
        <begin position="188"/>
        <end position="207"/>
    </location>
</feature>
<dbReference type="SUPFAM" id="SSF56219">
    <property type="entry name" value="DNase I-like"/>
    <property type="match status" value="1"/>
</dbReference>
<dbReference type="GO" id="GO:0004767">
    <property type="term" value="F:sphingomyelin phosphodiesterase activity"/>
    <property type="evidence" value="ECO:0007669"/>
    <property type="project" value="UniProtKB-EC"/>
</dbReference>
<feature type="transmembrane region" description="Helical" evidence="10">
    <location>
        <begin position="58"/>
        <end position="86"/>
    </location>
</feature>
<dbReference type="GO" id="GO:0016020">
    <property type="term" value="C:membrane"/>
    <property type="evidence" value="ECO:0007669"/>
    <property type="project" value="GOC"/>
</dbReference>
<keyword evidence="10" id="KW-0472">Membrane</keyword>
<evidence type="ECO:0000256" key="10">
    <source>
        <dbReference type="SAM" id="Phobius"/>
    </source>
</evidence>
<keyword evidence="10" id="KW-1133">Transmembrane helix</keyword>
<evidence type="ECO:0000256" key="1">
    <source>
        <dbReference type="ARBA" id="ARBA00004760"/>
    </source>
</evidence>
<sequence length="585" mass="65357">MALQTSPFPNGFVACIHAVGWVLILPCFWFLDRLIAVCKSTTLEQTQRLEQECYLHPLTVFFGSIIFFLLFLATAPLALLGFLLWAPVQVCRRPFCYHRVVPSSPEKERHRGFELAGKASFGFVTANLCLLPDGIARFNNLGHTQRRAAAIGQRIVEGVCRPHIRIFVDSPNSCGTLSPSNSLLPTVTSSTYGATDRQAQSPLSISSDPADGHVSVTVSNSHMVFVPCDDKKEPCTESDSPHVSSNQNSNQHGQDGHRSAPPALLSQGLRWQDDVPWEVSLLFPANLDILCLEEVFDKRAAQKLTQALRPAFGHILYDVGVYACQPPGRCSSFKFFNSGLFLASRFPVLQAQYHWFPNGGGEDALAAKGLLSVKVLIGQNRKKNNVVGYFNCTHLHAPEGDGEIRYEQLNMVRKWISDFQAANKQPDEDVVFDVLCGDFNFDNCSPDDAQEQNHSLFEDYRDPCRAGPGKEKPWVIGTLLEQPTLYEDDINTPENLQRTLEREELRKQYISPPVPAKGQQLVYPESGQPWVGRRIDYILYCENSISKHCQTEIEEVTFITHLAGLTDHIPVGLRLNVVMDQSVDE</sequence>
<feature type="compositionally biased region" description="Polar residues" evidence="9">
    <location>
        <begin position="237"/>
        <end position="253"/>
    </location>
</feature>
<reference evidence="13" key="2">
    <citation type="submission" date="2019-02" db="EMBL/GenBank/DDBJ databases">
        <title>Opniocepnalus argus Var Kimnra genome.</title>
        <authorList>
            <person name="Zhou C."/>
            <person name="Xiao S."/>
        </authorList>
    </citation>
    <scope>NUCLEOTIDE SEQUENCE [LARGE SCALE GENOMIC DNA]</scope>
</reference>
<protein>
    <recommendedName>
        <fullName evidence="4">sphingomyelin phosphodiesterase</fullName>
        <ecNumber evidence="4">3.1.4.12</ecNumber>
    </recommendedName>
</protein>
<dbReference type="GO" id="GO:0005737">
    <property type="term" value="C:cytoplasm"/>
    <property type="evidence" value="ECO:0007669"/>
    <property type="project" value="TreeGrafter"/>
</dbReference>
<dbReference type="Gene3D" id="3.60.10.10">
    <property type="entry name" value="Endonuclease/exonuclease/phosphatase"/>
    <property type="match status" value="1"/>
</dbReference>
<evidence type="ECO:0000256" key="7">
    <source>
        <dbReference type="ARBA" id="ARBA00047268"/>
    </source>
</evidence>
<keyword evidence="10" id="KW-0812">Transmembrane</keyword>
<keyword evidence="13" id="KW-1185">Reference proteome</keyword>
<reference evidence="12 13" key="1">
    <citation type="submission" date="2019-02" db="EMBL/GenBank/DDBJ databases">
        <title>Opniocepnalus argus genome.</title>
        <authorList>
            <person name="Zhou C."/>
            <person name="Xiao S."/>
        </authorList>
    </citation>
    <scope>NUCLEOTIDE SEQUENCE [LARGE SCALE GENOMIC DNA]</scope>
    <source>
        <strain evidence="12">OARG1902GOOAL</strain>
        <tissue evidence="12">Muscle</tissue>
    </source>
</reference>
<evidence type="ECO:0000313" key="13">
    <source>
        <dbReference type="Proteomes" id="UP000503349"/>
    </source>
</evidence>
<keyword evidence="5" id="KW-0378">Hydrolase</keyword>
<dbReference type="Proteomes" id="UP000503349">
    <property type="component" value="Chromosome 7"/>
</dbReference>
<dbReference type="InterPro" id="IPR038772">
    <property type="entry name" value="Sph/SMPD2-like"/>
</dbReference>
<proteinExistence type="inferred from homology"/>
<evidence type="ECO:0000256" key="3">
    <source>
        <dbReference type="ARBA" id="ARBA00006335"/>
    </source>
</evidence>
<dbReference type="PANTHER" id="PTHR16320:SF9">
    <property type="entry name" value="SPHINGOMYELIN PHOSPHODIESTERASE 5"/>
    <property type="match status" value="1"/>
</dbReference>
<feature type="transmembrane region" description="Helical" evidence="10">
    <location>
        <begin position="12"/>
        <end position="31"/>
    </location>
</feature>
<accession>A0A6G1PPD6</accession>
<feature type="region of interest" description="Disordered" evidence="9">
    <location>
        <begin position="188"/>
        <end position="212"/>
    </location>
</feature>
<dbReference type="InterPro" id="IPR036691">
    <property type="entry name" value="Endo/exonu/phosph_ase_sf"/>
</dbReference>
<dbReference type="Pfam" id="PF03372">
    <property type="entry name" value="Exo_endo_phos"/>
    <property type="match status" value="1"/>
</dbReference>
<dbReference type="AlphaFoldDB" id="A0A6G1PPD6"/>
<gene>
    <name evidence="12" type="ORF">EXN66_Car007523</name>
</gene>
<dbReference type="OrthoDB" id="40902at2759"/>
<feature type="domain" description="Endonuclease/exonuclease/phosphatase" evidence="11">
    <location>
        <begin position="285"/>
        <end position="548"/>
    </location>
</feature>
<evidence type="ECO:0000256" key="8">
    <source>
        <dbReference type="ARBA" id="ARBA00049371"/>
    </source>
</evidence>
<dbReference type="EC" id="3.1.4.12" evidence="4"/>
<dbReference type="PANTHER" id="PTHR16320">
    <property type="entry name" value="SPHINGOMYELINASE FAMILY MEMBER"/>
    <property type="match status" value="1"/>
</dbReference>
<dbReference type="CDD" id="cd09078">
    <property type="entry name" value="nSMase"/>
    <property type="match status" value="1"/>
</dbReference>
<evidence type="ECO:0000256" key="9">
    <source>
        <dbReference type="SAM" id="MobiDB-lite"/>
    </source>
</evidence>
<dbReference type="InterPro" id="IPR005135">
    <property type="entry name" value="Endo/exonuclease/phosphatase"/>
</dbReference>
<dbReference type="FunFam" id="3.60.10.10:FF:000114">
    <property type="entry name" value="Sphingomyelin phosphodiesterase 5"/>
    <property type="match status" value="1"/>
</dbReference>
<name>A0A6G1PPD6_CHAAH</name>
<comment type="pathway">
    <text evidence="1">Lipid metabolism; sphingolipid metabolism.</text>
</comment>
<dbReference type="UniPathway" id="UPA00222"/>
<comment type="pathway">
    <text evidence="2">Sphingolipid metabolism.</text>
</comment>
<dbReference type="EMBL" id="CM015718">
    <property type="protein sequence ID" value="KAF3691848.1"/>
    <property type="molecule type" value="Genomic_DNA"/>
</dbReference>
<evidence type="ECO:0000256" key="6">
    <source>
        <dbReference type="ARBA" id="ARBA00022919"/>
    </source>
</evidence>